<gene>
    <name evidence="1" type="ORF">ACFSX4_07060</name>
</gene>
<dbReference type="RefSeq" id="WP_377772954.1">
    <property type="nucleotide sequence ID" value="NZ_JBHUOQ010000001.1"/>
</dbReference>
<reference evidence="2" key="1">
    <citation type="journal article" date="2019" name="Int. J. Syst. Evol. Microbiol.">
        <title>The Global Catalogue of Microorganisms (GCM) 10K type strain sequencing project: providing services to taxonomists for standard genome sequencing and annotation.</title>
        <authorList>
            <consortium name="The Broad Institute Genomics Platform"/>
            <consortium name="The Broad Institute Genome Sequencing Center for Infectious Disease"/>
            <person name="Wu L."/>
            <person name="Ma J."/>
        </authorList>
    </citation>
    <scope>NUCLEOTIDE SEQUENCE [LARGE SCALE GENOMIC DNA]</scope>
    <source>
        <strain evidence="2">KCTC 33575</strain>
    </source>
</reference>
<sequence length="172" mass="20311">MTQLFTNLNLSITTSRGTPYFLVSKDKRIRFDINYVEHNILNNIFSLLNISSGDLNLIYLDNVEEFGEKYRLDTSTVNDFFQTKEFEIISIQDEEENNEILNFHQIKNCKENDIINYILHISKGGYSNLLYFYNDSMIIKISSDIVDIVHEDSHTITLMKVQFNSLYDKYYE</sequence>
<evidence type="ECO:0000313" key="2">
    <source>
        <dbReference type="Proteomes" id="UP001597519"/>
    </source>
</evidence>
<accession>A0ABW5WW27</accession>
<evidence type="ECO:0000313" key="1">
    <source>
        <dbReference type="EMBL" id="MFD2830228.1"/>
    </source>
</evidence>
<proteinExistence type="predicted"/>
<organism evidence="1 2">
    <name type="scientific">Corticicoccus populi</name>
    <dbReference type="NCBI Taxonomy" id="1812821"/>
    <lineage>
        <taxon>Bacteria</taxon>
        <taxon>Bacillati</taxon>
        <taxon>Bacillota</taxon>
        <taxon>Bacilli</taxon>
        <taxon>Bacillales</taxon>
        <taxon>Staphylococcaceae</taxon>
        <taxon>Corticicoccus</taxon>
    </lineage>
</organism>
<keyword evidence="2" id="KW-1185">Reference proteome</keyword>
<protein>
    <submittedName>
        <fullName evidence="1">Uncharacterized protein</fullName>
    </submittedName>
</protein>
<dbReference type="EMBL" id="JBHUOQ010000001">
    <property type="protein sequence ID" value="MFD2830228.1"/>
    <property type="molecule type" value="Genomic_DNA"/>
</dbReference>
<comment type="caution">
    <text evidence="1">The sequence shown here is derived from an EMBL/GenBank/DDBJ whole genome shotgun (WGS) entry which is preliminary data.</text>
</comment>
<dbReference type="Proteomes" id="UP001597519">
    <property type="component" value="Unassembled WGS sequence"/>
</dbReference>
<name>A0ABW5WW27_9STAP</name>